<comment type="subcellular location">
    <subcellularLocation>
        <location evidence="1">Secreted</location>
        <location evidence="1">Extracellular space</location>
        <location evidence="1">Extracellular matrix</location>
    </subcellularLocation>
</comment>
<dbReference type="SUPFAM" id="SSF48726">
    <property type="entry name" value="Immunoglobulin"/>
    <property type="match status" value="1"/>
</dbReference>
<evidence type="ECO:0000259" key="10">
    <source>
        <dbReference type="PROSITE" id="PS50835"/>
    </source>
</evidence>
<dbReference type="InterPro" id="IPR002223">
    <property type="entry name" value="Kunitz_BPTI"/>
</dbReference>
<organism evidence="12 13">
    <name type="scientific">Caenorhabditis angaria</name>
    <dbReference type="NCBI Taxonomy" id="860376"/>
    <lineage>
        <taxon>Eukaryota</taxon>
        <taxon>Metazoa</taxon>
        <taxon>Ecdysozoa</taxon>
        <taxon>Nematoda</taxon>
        <taxon>Chromadorea</taxon>
        <taxon>Rhabditida</taxon>
        <taxon>Rhabditina</taxon>
        <taxon>Rhabditomorpha</taxon>
        <taxon>Rhabditoidea</taxon>
        <taxon>Rhabditidae</taxon>
        <taxon>Peloderinae</taxon>
        <taxon>Caenorhabditis</taxon>
    </lineage>
</organism>
<evidence type="ECO:0000313" key="12">
    <source>
        <dbReference type="EMBL" id="CAI5452314.1"/>
    </source>
</evidence>
<sequence length="381" mass="42473">MSSKQNETCERSCGKWRNTQVCNLEKSIGNCQLAVPKWYFDKQFGECKLMMWSGCGGNGNSFTSKADCETLCREEVNWSLTNPENICELPRSSGPCTDSISMWYFDKTVGDCLQFTYGGCRGNENRFVTKSQCQQRCSGIPKSKEDICRLPFATGPCRIGNIKKYFYDPYTQTCQQFHYGGCEGNENRFESELDCYRLCSSVKSSSSELPQLPQLSDSSTPVIYLIDKTTIFTGNTFRIRCNSYGVLPITWYKNGGLLQFGSRITEENDDTLEFVDALTSDAGVYSCIAGEESKMSEGVEVVIRRGSTTTSTTIRRRITTAMRPIITSTTTTTSTVPPPGSCYDAGSAATCNLVVKNGLCSKKRYGNFCCRTCKQSSQKHQ</sequence>
<comment type="caution">
    <text evidence="12">The sequence shown here is derived from an EMBL/GenBank/DDBJ whole genome shotgun (WGS) entry which is preliminary data.</text>
</comment>
<dbReference type="AlphaFoldDB" id="A0A9P1IWH3"/>
<dbReference type="InterPro" id="IPR036880">
    <property type="entry name" value="Kunitz_BPTI_sf"/>
</dbReference>
<keyword evidence="2" id="KW-0964">Secreted</keyword>
<dbReference type="GO" id="GO:0005615">
    <property type="term" value="C:extracellular space"/>
    <property type="evidence" value="ECO:0007669"/>
    <property type="project" value="TreeGrafter"/>
</dbReference>
<keyword evidence="13" id="KW-1185">Reference proteome</keyword>
<dbReference type="SUPFAM" id="SSF57362">
    <property type="entry name" value="BPTI-like"/>
    <property type="match status" value="3"/>
</dbReference>
<dbReference type="PANTHER" id="PTHR10083:SF373">
    <property type="entry name" value="SERINE PEPTIDASE INHIBITOR, KUNITZ TYPE, 2"/>
    <property type="match status" value="1"/>
</dbReference>
<dbReference type="InterPro" id="IPR050098">
    <property type="entry name" value="TFPI/VKTCI-like"/>
</dbReference>
<dbReference type="InterPro" id="IPR013783">
    <property type="entry name" value="Ig-like_fold"/>
</dbReference>
<dbReference type="SMART" id="SM00408">
    <property type="entry name" value="IGc2"/>
    <property type="match status" value="1"/>
</dbReference>
<dbReference type="Proteomes" id="UP001152747">
    <property type="component" value="Unassembled WGS sequence"/>
</dbReference>
<keyword evidence="7" id="KW-1015">Disulfide bond</keyword>
<proteinExistence type="predicted"/>
<dbReference type="PROSITE" id="PS00280">
    <property type="entry name" value="BPTI_KUNITZ_1"/>
    <property type="match status" value="2"/>
</dbReference>
<reference evidence="12" key="1">
    <citation type="submission" date="2022-11" db="EMBL/GenBank/DDBJ databases">
        <authorList>
            <person name="Kikuchi T."/>
        </authorList>
    </citation>
    <scope>NUCLEOTIDE SEQUENCE</scope>
    <source>
        <strain evidence="12">PS1010</strain>
    </source>
</reference>
<dbReference type="GO" id="GO:0004867">
    <property type="term" value="F:serine-type endopeptidase inhibitor activity"/>
    <property type="evidence" value="ECO:0007669"/>
    <property type="project" value="UniProtKB-KW"/>
</dbReference>
<keyword evidence="4" id="KW-0732">Signal</keyword>
<dbReference type="Gene3D" id="4.10.410.10">
    <property type="entry name" value="Pancreatic trypsin inhibitor Kunitz domain"/>
    <property type="match status" value="3"/>
</dbReference>
<dbReference type="InterPro" id="IPR007110">
    <property type="entry name" value="Ig-like_dom"/>
</dbReference>
<dbReference type="CDD" id="cd00096">
    <property type="entry name" value="Ig"/>
    <property type="match status" value="1"/>
</dbReference>
<dbReference type="OrthoDB" id="4473401at2759"/>
<dbReference type="InterPro" id="IPR003598">
    <property type="entry name" value="Ig_sub2"/>
</dbReference>
<dbReference type="SMART" id="SM00131">
    <property type="entry name" value="KU"/>
    <property type="match status" value="3"/>
</dbReference>
<dbReference type="InterPro" id="IPR020901">
    <property type="entry name" value="Prtase_inh_Kunz-CS"/>
</dbReference>
<dbReference type="InterPro" id="IPR010909">
    <property type="entry name" value="PLAC"/>
</dbReference>
<keyword evidence="2" id="KW-0272">Extracellular matrix</keyword>
<evidence type="ECO:0000256" key="6">
    <source>
        <dbReference type="ARBA" id="ARBA00022974"/>
    </source>
</evidence>
<dbReference type="CDD" id="cd00109">
    <property type="entry name" value="Kunitz-type"/>
    <property type="match status" value="2"/>
</dbReference>
<feature type="domain" description="BPTI/Kunitz inhibitor" evidence="9">
    <location>
        <begin position="148"/>
        <end position="199"/>
    </location>
</feature>
<dbReference type="Pfam" id="PF08686">
    <property type="entry name" value="PLAC"/>
    <property type="match status" value="1"/>
</dbReference>
<dbReference type="InterPro" id="IPR036179">
    <property type="entry name" value="Ig-like_dom_sf"/>
</dbReference>
<evidence type="ECO:0000256" key="1">
    <source>
        <dbReference type="ARBA" id="ARBA00004498"/>
    </source>
</evidence>
<dbReference type="EMBL" id="CANHGI010000005">
    <property type="protein sequence ID" value="CAI5452314.1"/>
    <property type="molecule type" value="Genomic_DNA"/>
</dbReference>
<keyword evidence="6" id="KW-0654">Proteoglycan</keyword>
<dbReference type="InterPro" id="IPR013098">
    <property type="entry name" value="Ig_I-set"/>
</dbReference>
<dbReference type="FunFam" id="4.10.410.10:FF:000017">
    <property type="entry name" value="papilin isoform X2"/>
    <property type="match status" value="1"/>
</dbReference>
<evidence type="ECO:0000256" key="5">
    <source>
        <dbReference type="ARBA" id="ARBA00022900"/>
    </source>
</evidence>
<feature type="domain" description="Ig-like" evidence="10">
    <location>
        <begin position="213"/>
        <end position="302"/>
    </location>
</feature>
<feature type="domain" description="BPTI/Kunitz inhibitor" evidence="9">
    <location>
        <begin position="22"/>
        <end position="72"/>
    </location>
</feature>
<protein>
    <recommendedName>
        <fullName evidence="14">Papilin</fullName>
    </recommendedName>
</protein>
<accession>A0A9P1IWH3</accession>
<dbReference type="FunFam" id="4.10.410.10:FF:000020">
    <property type="entry name" value="Collagen, type VI, alpha 3"/>
    <property type="match status" value="1"/>
</dbReference>
<keyword evidence="5" id="KW-0722">Serine protease inhibitor</keyword>
<keyword evidence="8" id="KW-0325">Glycoprotein</keyword>
<evidence type="ECO:0000256" key="8">
    <source>
        <dbReference type="ARBA" id="ARBA00023180"/>
    </source>
</evidence>
<evidence type="ECO:0000256" key="4">
    <source>
        <dbReference type="ARBA" id="ARBA00022729"/>
    </source>
</evidence>
<dbReference type="Gene3D" id="2.60.40.10">
    <property type="entry name" value="Immunoglobulins"/>
    <property type="match status" value="1"/>
</dbReference>
<dbReference type="PROSITE" id="PS50900">
    <property type="entry name" value="PLAC"/>
    <property type="match status" value="1"/>
</dbReference>
<dbReference type="PANTHER" id="PTHR10083">
    <property type="entry name" value="KUNITZ-TYPE PROTEASE INHIBITOR-RELATED"/>
    <property type="match status" value="1"/>
</dbReference>
<dbReference type="CDD" id="cd22638">
    <property type="entry name" value="Kunitz_amblin-like"/>
    <property type="match status" value="1"/>
</dbReference>
<evidence type="ECO:0008006" key="14">
    <source>
        <dbReference type="Google" id="ProtNLM"/>
    </source>
</evidence>
<evidence type="ECO:0000259" key="11">
    <source>
        <dbReference type="PROSITE" id="PS50900"/>
    </source>
</evidence>
<dbReference type="SMART" id="SM00409">
    <property type="entry name" value="IG"/>
    <property type="match status" value="1"/>
</dbReference>
<gene>
    <name evidence="12" type="ORF">CAMP_LOCUS14951</name>
</gene>
<dbReference type="Pfam" id="PF00014">
    <property type="entry name" value="Kunitz_BPTI"/>
    <property type="match status" value="3"/>
</dbReference>
<keyword evidence="3" id="KW-0646">Protease inhibitor</keyword>
<feature type="domain" description="PLAC" evidence="11">
    <location>
        <begin position="338"/>
        <end position="377"/>
    </location>
</feature>
<dbReference type="PROSITE" id="PS50835">
    <property type="entry name" value="IG_LIKE"/>
    <property type="match status" value="1"/>
</dbReference>
<evidence type="ECO:0000256" key="7">
    <source>
        <dbReference type="ARBA" id="ARBA00023157"/>
    </source>
</evidence>
<dbReference type="InterPro" id="IPR003599">
    <property type="entry name" value="Ig_sub"/>
</dbReference>
<evidence type="ECO:0000256" key="2">
    <source>
        <dbReference type="ARBA" id="ARBA00022530"/>
    </source>
</evidence>
<dbReference type="Pfam" id="PF07679">
    <property type="entry name" value="I-set"/>
    <property type="match status" value="1"/>
</dbReference>
<name>A0A9P1IWH3_9PELO</name>
<evidence type="ECO:0000313" key="13">
    <source>
        <dbReference type="Proteomes" id="UP001152747"/>
    </source>
</evidence>
<dbReference type="PROSITE" id="PS50279">
    <property type="entry name" value="BPTI_KUNITZ_2"/>
    <property type="match status" value="3"/>
</dbReference>
<dbReference type="PRINTS" id="PR00759">
    <property type="entry name" value="BASICPTASE"/>
</dbReference>
<feature type="domain" description="BPTI/Kunitz inhibitor" evidence="9">
    <location>
        <begin position="87"/>
        <end position="137"/>
    </location>
</feature>
<evidence type="ECO:0000256" key="3">
    <source>
        <dbReference type="ARBA" id="ARBA00022690"/>
    </source>
</evidence>
<evidence type="ECO:0000259" key="9">
    <source>
        <dbReference type="PROSITE" id="PS50279"/>
    </source>
</evidence>